<evidence type="ECO:0000256" key="5">
    <source>
        <dbReference type="ARBA" id="ARBA00022806"/>
    </source>
</evidence>
<organism evidence="17 18">
    <name type="scientific">Ohtaekwangia kribbensis</name>
    <dbReference type="NCBI Taxonomy" id="688913"/>
    <lineage>
        <taxon>Bacteria</taxon>
        <taxon>Pseudomonadati</taxon>
        <taxon>Bacteroidota</taxon>
        <taxon>Cytophagia</taxon>
        <taxon>Cytophagales</taxon>
        <taxon>Fulvivirgaceae</taxon>
        <taxon>Ohtaekwangia</taxon>
    </lineage>
</organism>
<keyword evidence="1" id="KW-0540">Nuclease</keyword>
<comment type="caution">
    <text evidence="17">The sequence shown here is derived from an EMBL/GenBank/DDBJ whole genome shotgun (WGS) entry which is preliminary data.</text>
</comment>
<dbReference type="InterPro" id="IPR000212">
    <property type="entry name" value="DNA_helicase_UvrD/REP"/>
</dbReference>
<dbReference type="Gene3D" id="3.40.50.300">
    <property type="entry name" value="P-loop containing nucleotide triphosphate hydrolases"/>
    <property type="match status" value="3"/>
</dbReference>
<evidence type="ECO:0000256" key="13">
    <source>
        <dbReference type="ARBA" id="ARBA00048988"/>
    </source>
</evidence>
<dbReference type="Pfam" id="PF13361">
    <property type="entry name" value="UvrD_C"/>
    <property type="match status" value="1"/>
</dbReference>
<dbReference type="SUPFAM" id="SSF52540">
    <property type="entry name" value="P-loop containing nucleoside triphosphate hydrolases"/>
    <property type="match status" value="1"/>
</dbReference>
<dbReference type="PANTHER" id="PTHR11070">
    <property type="entry name" value="UVRD / RECB / PCRA DNA HELICASE FAMILY MEMBER"/>
    <property type="match status" value="1"/>
</dbReference>
<evidence type="ECO:0000256" key="4">
    <source>
        <dbReference type="ARBA" id="ARBA00022801"/>
    </source>
</evidence>
<evidence type="ECO:0000256" key="10">
    <source>
        <dbReference type="ARBA" id="ARBA00023235"/>
    </source>
</evidence>
<dbReference type="PROSITE" id="PS51198">
    <property type="entry name" value="UVRD_HELICASE_ATP_BIND"/>
    <property type="match status" value="1"/>
</dbReference>
<feature type="coiled-coil region" evidence="15">
    <location>
        <begin position="212"/>
        <end position="239"/>
    </location>
</feature>
<evidence type="ECO:0000256" key="12">
    <source>
        <dbReference type="ARBA" id="ARBA00034808"/>
    </source>
</evidence>
<dbReference type="InterPro" id="IPR027417">
    <property type="entry name" value="P-loop_NTPase"/>
</dbReference>
<evidence type="ECO:0000256" key="7">
    <source>
        <dbReference type="ARBA" id="ARBA00022840"/>
    </source>
</evidence>
<keyword evidence="8" id="KW-0238">DNA-binding</keyword>
<evidence type="ECO:0000313" key="17">
    <source>
        <dbReference type="EMBL" id="MFD1003523.1"/>
    </source>
</evidence>
<reference evidence="18" key="1">
    <citation type="journal article" date="2019" name="Int. J. Syst. Evol. Microbiol.">
        <title>The Global Catalogue of Microorganisms (GCM) 10K type strain sequencing project: providing services to taxonomists for standard genome sequencing and annotation.</title>
        <authorList>
            <consortium name="The Broad Institute Genomics Platform"/>
            <consortium name="The Broad Institute Genome Sequencing Center for Infectious Disease"/>
            <person name="Wu L."/>
            <person name="Ma J."/>
        </authorList>
    </citation>
    <scope>NUCLEOTIDE SEQUENCE [LARGE SCALE GENOMIC DNA]</scope>
    <source>
        <strain evidence="18">CCUG 58938</strain>
    </source>
</reference>
<keyword evidence="4 14" id="KW-0378">Hydrolase</keyword>
<comment type="catalytic activity">
    <reaction evidence="13">
        <text>ATP + H2O = ADP + phosphate + H(+)</text>
        <dbReference type="Rhea" id="RHEA:13065"/>
        <dbReference type="ChEBI" id="CHEBI:15377"/>
        <dbReference type="ChEBI" id="CHEBI:15378"/>
        <dbReference type="ChEBI" id="CHEBI:30616"/>
        <dbReference type="ChEBI" id="CHEBI:43474"/>
        <dbReference type="ChEBI" id="CHEBI:456216"/>
        <dbReference type="EC" id="5.6.2.4"/>
    </reaction>
</comment>
<evidence type="ECO:0000313" key="18">
    <source>
        <dbReference type="Proteomes" id="UP001597112"/>
    </source>
</evidence>
<keyword evidence="9" id="KW-0234">DNA repair</keyword>
<sequence>MTEKTFHIYRSSAGSGKTRTLAKEYLKLALRYPEYYRYILAMTFTNKSTQEMKDRIIRYLDDFVHGKSEDLATEIQGDFQKEGKLFTPAQFRDRSREVLSLILHNYSQFSISTIDAFFQRVIRSFTRETNLLGNFRLEVDNDLVLEEVIDQVMDNLSDDDELRGWVLEFSLERLVEGKDWDIRSALLDFSKEIFKEEFKVIEEQVLRATENKEFFKSTREKLQRVVKQFENRVRSDARNLLKDFHDHGLAITDFKYGKSGSIYSYIAGLEEEIKLPGTRVMGMMVDAAEWPSKGPNASVIVSKGNQAWLSQLASLIGYIEKESISYFSAEQALRNLYVFGLLSDISKTLREYLRENNLMLLSDAPQFLQGVMQGQDTSFIYEKVGSFYRHFLIDEFQDTSGFQWLNILPLIKNGIAQNYRSLIVGDIKQSIYRWRGGDLNILQEKVKQDVGELMIDTFPLDTNYRSAGNVVTFNNALFAAASNIISKETNTIFPQQSYSDASQKVFRHPGKGYISIQFLDTVEAAQKNGDEENEKGKVKFEDVSLEQLPGILENLQQKGIALRDIAFLVRDNSEGQMIAQYFMQYRSSAEAKPEYKYDVVSNESLRLDQAASVVVLINAMRLLEDGKNLIARAQLAYEYQKLWPQQAFPNQHKLFSNSKTKEFAKLVPPPFTDQEDVLAALPLVELVENLIHMFNLGKLSTEIAYLQAFQDVVLEFSMREKSDLASFLQWWDDNKHKKSIQVAGGVDAAQIITIHKSKGLQFRYVIIPFLNWELNHPPMKSPILWCRSDEPLFKDIGYLPLKYSSKLENTCFHEYYTEERKRIYLDNLNLLYVAFTRAEQGLIALAPYSKSGSINHIGKLTERAVETSDAFQQYWSSGNRTLTIGTIEDESNEAPVNNSLILKHYYITPWRERLQIRTRGKEFFQQTEQRKKINYGIFLHTLMARIKTEADIAVTLEQAMKEGLIHKDEHAVIEDAVKWIVTHPPLRPAFAEDVVLKREASLIMPDGSERRIDRIAIQEKRAILIDYKTGAPKKEDEHQVNEYISILKTMGLEEIKGYLVYVNERVCKTV</sequence>
<keyword evidence="3" id="KW-0227">DNA damage</keyword>
<evidence type="ECO:0000256" key="9">
    <source>
        <dbReference type="ARBA" id="ARBA00023204"/>
    </source>
</evidence>
<evidence type="ECO:0000256" key="3">
    <source>
        <dbReference type="ARBA" id="ARBA00022763"/>
    </source>
</evidence>
<dbReference type="Gene3D" id="3.90.320.10">
    <property type="match status" value="1"/>
</dbReference>
<feature type="domain" description="UvrD-like helicase ATP-binding" evidence="16">
    <location>
        <begin position="1"/>
        <end position="467"/>
    </location>
</feature>
<keyword evidence="18" id="KW-1185">Reference proteome</keyword>
<keyword evidence="10" id="KW-0413">Isomerase</keyword>
<evidence type="ECO:0000256" key="11">
    <source>
        <dbReference type="ARBA" id="ARBA00034617"/>
    </source>
</evidence>
<evidence type="ECO:0000256" key="2">
    <source>
        <dbReference type="ARBA" id="ARBA00022741"/>
    </source>
</evidence>
<keyword evidence="7 14" id="KW-0067">ATP-binding</keyword>
<dbReference type="PANTHER" id="PTHR11070:SF67">
    <property type="entry name" value="DNA 3'-5' HELICASE"/>
    <property type="match status" value="1"/>
</dbReference>
<dbReference type="InterPro" id="IPR014016">
    <property type="entry name" value="UvrD-like_ATP-bd"/>
</dbReference>
<gene>
    <name evidence="17" type="ORF">ACFQ21_29630</name>
</gene>
<dbReference type="EC" id="5.6.2.4" evidence="12"/>
<evidence type="ECO:0000259" key="16">
    <source>
        <dbReference type="PROSITE" id="PS51198"/>
    </source>
</evidence>
<comment type="catalytic activity">
    <reaction evidence="11">
        <text>Couples ATP hydrolysis with the unwinding of duplex DNA by translocating in the 3'-5' direction.</text>
        <dbReference type="EC" id="5.6.2.4"/>
    </reaction>
</comment>
<accession>A0ABW3KBB4</accession>
<dbReference type="Gene3D" id="1.10.3170.10">
    <property type="entry name" value="Recbcd, chain B, domain 2"/>
    <property type="match status" value="1"/>
</dbReference>
<keyword evidence="5 14" id="KW-0347">Helicase</keyword>
<protein>
    <recommendedName>
        <fullName evidence="12">DNA 3'-5' helicase</fullName>
        <ecNumber evidence="12">5.6.2.4</ecNumber>
    </recommendedName>
</protein>
<feature type="binding site" evidence="14">
    <location>
        <begin position="11"/>
        <end position="18"/>
    </location>
    <ligand>
        <name>ATP</name>
        <dbReference type="ChEBI" id="CHEBI:30616"/>
    </ligand>
</feature>
<dbReference type="InterPro" id="IPR014017">
    <property type="entry name" value="DNA_helicase_UvrD-like_C"/>
</dbReference>
<proteinExistence type="predicted"/>
<dbReference type="InterPro" id="IPR011604">
    <property type="entry name" value="PDDEXK-like_dom_sf"/>
</dbReference>
<dbReference type="RefSeq" id="WP_377586314.1">
    <property type="nucleotide sequence ID" value="NZ_JBHTKA010000016.1"/>
</dbReference>
<name>A0ABW3KBB4_9BACT</name>
<keyword evidence="15" id="KW-0175">Coiled coil</keyword>
<dbReference type="Pfam" id="PF00580">
    <property type="entry name" value="UvrD-helicase"/>
    <property type="match status" value="1"/>
</dbReference>
<evidence type="ECO:0000256" key="1">
    <source>
        <dbReference type="ARBA" id="ARBA00022722"/>
    </source>
</evidence>
<evidence type="ECO:0000256" key="6">
    <source>
        <dbReference type="ARBA" id="ARBA00022839"/>
    </source>
</evidence>
<dbReference type="EMBL" id="JBHTKA010000016">
    <property type="protein sequence ID" value="MFD1003523.1"/>
    <property type="molecule type" value="Genomic_DNA"/>
</dbReference>
<evidence type="ECO:0000256" key="15">
    <source>
        <dbReference type="SAM" id="Coils"/>
    </source>
</evidence>
<keyword evidence="2 14" id="KW-0547">Nucleotide-binding</keyword>
<evidence type="ECO:0000256" key="8">
    <source>
        <dbReference type="ARBA" id="ARBA00023125"/>
    </source>
</evidence>
<evidence type="ECO:0000256" key="14">
    <source>
        <dbReference type="PROSITE-ProRule" id="PRU00560"/>
    </source>
</evidence>
<keyword evidence="6" id="KW-0269">Exonuclease</keyword>
<dbReference type="Proteomes" id="UP001597112">
    <property type="component" value="Unassembled WGS sequence"/>
</dbReference>